<sequence>MELPEPPWRSAQRKPARQPLSRDLIVDTALKLLEKEGLDALSMRRVAQALNTGPASLYAHVRNREELCELMFDRILGDIDLPKPDPARWRGQLKDLCLAQVKAMVAYPGIAQVVMNAMIPTGPNSLRHGEAMLGFLRAGGLSERHAAFAFDALGLYCKAFAAEVGIWQSAGVDQTDIADRVRQMVDYMKSLPPGTFPNLLAIGPLFSGDTARDRLEFAIDTFIAGLVGGADGGGVAGVLDAGARE</sequence>
<evidence type="ECO:0000256" key="4">
    <source>
        <dbReference type="PROSITE-ProRule" id="PRU00335"/>
    </source>
</evidence>
<keyword evidence="3" id="KW-0804">Transcription</keyword>
<evidence type="ECO:0000256" key="1">
    <source>
        <dbReference type="ARBA" id="ARBA00023015"/>
    </source>
</evidence>
<evidence type="ECO:0000256" key="3">
    <source>
        <dbReference type="ARBA" id="ARBA00023163"/>
    </source>
</evidence>
<dbReference type="InterPro" id="IPR009057">
    <property type="entry name" value="Homeodomain-like_sf"/>
</dbReference>
<feature type="DNA-binding region" description="H-T-H motif" evidence="4">
    <location>
        <begin position="42"/>
        <end position="61"/>
    </location>
</feature>
<dbReference type="Pfam" id="PF02909">
    <property type="entry name" value="TetR_C_1"/>
    <property type="match status" value="1"/>
</dbReference>
<comment type="caution">
    <text evidence="6">The sequence shown here is derived from an EMBL/GenBank/DDBJ whole genome shotgun (WGS) entry which is preliminary data.</text>
</comment>
<evidence type="ECO:0000313" key="6">
    <source>
        <dbReference type="EMBL" id="TCO50835.1"/>
    </source>
</evidence>
<dbReference type="InterPro" id="IPR050109">
    <property type="entry name" value="HTH-type_TetR-like_transc_reg"/>
</dbReference>
<dbReference type="RefSeq" id="WP_243727462.1">
    <property type="nucleotide sequence ID" value="NZ_SLWS01000013.1"/>
</dbReference>
<gene>
    <name evidence="6" type="ORF">EV192_113216</name>
</gene>
<evidence type="ECO:0000313" key="7">
    <source>
        <dbReference type="Proteomes" id="UP000295680"/>
    </source>
</evidence>
<dbReference type="SUPFAM" id="SSF48498">
    <property type="entry name" value="Tetracyclin repressor-like, C-terminal domain"/>
    <property type="match status" value="1"/>
</dbReference>
<dbReference type="Proteomes" id="UP000295680">
    <property type="component" value="Unassembled WGS sequence"/>
</dbReference>
<name>A0A4R2J6N2_9PSEU</name>
<dbReference type="EMBL" id="SLWS01000013">
    <property type="protein sequence ID" value="TCO50835.1"/>
    <property type="molecule type" value="Genomic_DNA"/>
</dbReference>
<dbReference type="PANTHER" id="PTHR30055">
    <property type="entry name" value="HTH-TYPE TRANSCRIPTIONAL REGULATOR RUTR"/>
    <property type="match status" value="1"/>
</dbReference>
<dbReference type="InterPro" id="IPR036271">
    <property type="entry name" value="Tet_transcr_reg_TetR-rel_C_sf"/>
</dbReference>
<feature type="domain" description="HTH tetR-type" evidence="5">
    <location>
        <begin position="19"/>
        <end position="79"/>
    </location>
</feature>
<dbReference type="AlphaFoldDB" id="A0A4R2J6N2"/>
<keyword evidence="7" id="KW-1185">Reference proteome</keyword>
<keyword evidence="1" id="KW-0805">Transcription regulation</keyword>
<dbReference type="InterPro" id="IPR001647">
    <property type="entry name" value="HTH_TetR"/>
</dbReference>
<dbReference type="GO" id="GO:0000976">
    <property type="term" value="F:transcription cis-regulatory region binding"/>
    <property type="evidence" value="ECO:0007669"/>
    <property type="project" value="TreeGrafter"/>
</dbReference>
<dbReference type="Gene3D" id="1.10.357.10">
    <property type="entry name" value="Tetracycline Repressor, domain 2"/>
    <property type="match status" value="1"/>
</dbReference>
<dbReference type="GO" id="GO:0003700">
    <property type="term" value="F:DNA-binding transcription factor activity"/>
    <property type="evidence" value="ECO:0007669"/>
    <property type="project" value="TreeGrafter"/>
</dbReference>
<dbReference type="PANTHER" id="PTHR30055:SF151">
    <property type="entry name" value="TRANSCRIPTIONAL REGULATORY PROTEIN"/>
    <property type="match status" value="1"/>
</dbReference>
<evidence type="ECO:0000256" key="2">
    <source>
        <dbReference type="ARBA" id="ARBA00023125"/>
    </source>
</evidence>
<dbReference type="InterPro" id="IPR004111">
    <property type="entry name" value="Repressor_TetR_C"/>
</dbReference>
<accession>A0A4R2J6N2</accession>
<protein>
    <submittedName>
        <fullName evidence="6">TetR family transcriptional regulator</fullName>
    </submittedName>
</protein>
<organism evidence="6 7">
    <name type="scientific">Actinocrispum wychmicini</name>
    <dbReference type="NCBI Taxonomy" id="1213861"/>
    <lineage>
        <taxon>Bacteria</taxon>
        <taxon>Bacillati</taxon>
        <taxon>Actinomycetota</taxon>
        <taxon>Actinomycetes</taxon>
        <taxon>Pseudonocardiales</taxon>
        <taxon>Pseudonocardiaceae</taxon>
        <taxon>Actinocrispum</taxon>
    </lineage>
</organism>
<dbReference type="GO" id="GO:0045892">
    <property type="term" value="P:negative regulation of DNA-templated transcription"/>
    <property type="evidence" value="ECO:0007669"/>
    <property type="project" value="InterPro"/>
</dbReference>
<dbReference type="PROSITE" id="PS50977">
    <property type="entry name" value="HTH_TETR_2"/>
    <property type="match status" value="1"/>
</dbReference>
<keyword evidence="2 4" id="KW-0238">DNA-binding</keyword>
<reference evidence="6 7" key="1">
    <citation type="submission" date="2019-03" db="EMBL/GenBank/DDBJ databases">
        <title>Genomic Encyclopedia of Type Strains, Phase IV (KMG-IV): sequencing the most valuable type-strain genomes for metagenomic binning, comparative biology and taxonomic classification.</title>
        <authorList>
            <person name="Goeker M."/>
        </authorList>
    </citation>
    <scope>NUCLEOTIDE SEQUENCE [LARGE SCALE GENOMIC DNA]</scope>
    <source>
        <strain evidence="6 7">DSM 45934</strain>
    </source>
</reference>
<dbReference type="Pfam" id="PF00440">
    <property type="entry name" value="TetR_N"/>
    <property type="match status" value="1"/>
</dbReference>
<dbReference type="SUPFAM" id="SSF46689">
    <property type="entry name" value="Homeodomain-like"/>
    <property type="match status" value="1"/>
</dbReference>
<evidence type="ECO:0000259" key="5">
    <source>
        <dbReference type="PROSITE" id="PS50977"/>
    </source>
</evidence>
<proteinExistence type="predicted"/>